<dbReference type="Proteomes" id="UP001194580">
    <property type="component" value="Unassembled WGS sequence"/>
</dbReference>
<sequence length="191" mass="20087">MTTLNVTATTPWNQYVCNANNNKCADGFSCHGRFCMPDVNLRGEACVDPKDTVAPFVARVDNNCHGNVCYLKKCTKDQSLCRAGQLDYCMGVKKEEIFCYESMGHGSKPASTSVTPVPVTTGNASSESTSTSNVGAIAGGVSAAVIVVLAAGAFFMIRRRRAAKAAKAAAAAQALPTYASQDEKNAMSQVA</sequence>
<protein>
    <submittedName>
        <fullName evidence="3">Uncharacterized protein</fullName>
    </submittedName>
</protein>
<organism evidence="3 4">
    <name type="scientific">Linnemannia exigua</name>
    <dbReference type="NCBI Taxonomy" id="604196"/>
    <lineage>
        <taxon>Eukaryota</taxon>
        <taxon>Fungi</taxon>
        <taxon>Fungi incertae sedis</taxon>
        <taxon>Mucoromycota</taxon>
        <taxon>Mortierellomycotina</taxon>
        <taxon>Mortierellomycetes</taxon>
        <taxon>Mortierellales</taxon>
        <taxon>Mortierellaceae</taxon>
        <taxon>Linnemannia</taxon>
    </lineage>
</organism>
<evidence type="ECO:0000256" key="1">
    <source>
        <dbReference type="SAM" id="MobiDB-lite"/>
    </source>
</evidence>
<evidence type="ECO:0000313" key="4">
    <source>
        <dbReference type="Proteomes" id="UP001194580"/>
    </source>
</evidence>
<reference evidence="3" key="1">
    <citation type="journal article" date="2020" name="Fungal Divers.">
        <title>Resolving the Mortierellaceae phylogeny through synthesis of multi-gene phylogenetics and phylogenomics.</title>
        <authorList>
            <person name="Vandepol N."/>
            <person name="Liber J."/>
            <person name="Desiro A."/>
            <person name="Na H."/>
            <person name="Kennedy M."/>
            <person name="Barry K."/>
            <person name="Grigoriev I.V."/>
            <person name="Miller A.N."/>
            <person name="O'Donnell K."/>
            <person name="Stajich J.E."/>
            <person name="Bonito G."/>
        </authorList>
    </citation>
    <scope>NUCLEOTIDE SEQUENCE</scope>
    <source>
        <strain evidence="3">NRRL 28262</strain>
    </source>
</reference>
<evidence type="ECO:0000256" key="2">
    <source>
        <dbReference type="SAM" id="Phobius"/>
    </source>
</evidence>
<keyword evidence="4" id="KW-1185">Reference proteome</keyword>
<dbReference type="EMBL" id="JAAAIL010000891">
    <property type="protein sequence ID" value="KAG0272619.1"/>
    <property type="molecule type" value="Genomic_DNA"/>
</dbReference>
<feature type="transmembrane region" description="Helical" evidence="2">
    <location>
        <begin position="134"/>
        <end position="157"/>
    </location>
</feature>
<keyword evidence="2" id="KW-0472">Membrane</keyword>
<name>A0AAD4H531_9FUNG</name>
<proteinExistence type="predicted"/>
<accession>A0AAD4H531</accession>
<feature type="region of interest" description="Disordered" evidence="1">
    <location>
        <begin position="106"/>
        <end position="128"/>
    </location>
</feature>
<keyword evidence="2" id="KW-0812">Transmembrane</keyword>
<keyword evidence="2" id="KW-1133">Transmembrane helix</keyword>
<comment type="caution">
    <text evidence="3">The sequence shown here is derived from an EMBL/GenBank/DDBJ whole genome shotgun (WGS) entry which is preliminary data.</text>
</comment>
<gene>
    <name evidence="3" type="ORF">BGZ95_011607</name>
</gene>
<evidence type="ECO:0000313" key="3">
    <source>
        <dbReference type="EMBL" id="KAG0272619.1"/>
    </source>
</evidence>
<dbReference type="AlphaFoldDB" id="A0AAD4H531"/>
<feature type="compositionally biased region" description="Low complexity" evidence="1">
    <location>
        <begin position="107"/>
        <end position="121"/>
    </location>
</feature>